<protein>
    <recommendedName>
        <fullName evidence="6">FAD-binding domain-containing protein</fullName>
    </recommendedName>
</protein>
<evidence type="ECO:0000256" key="4">
    <source>
        <dbReference type="ARBA" id="ARBA00023002"/>
    </source>
</evidence>
<dbReference type="PANTHER" id="PTHR47178:SF6">
    <property type="entry name" value="FAD-BINDING DOMAIN-CONTAINING PROTEIN"/>
    <property type="match status" value="1"/>
</dbReference>
<evidence type="ECO:0000256" key="1">
    <source>
        <dbReference type="ARBA" id="ARBA00001974"/>
    </source>
</evidence>
<evidence type="ECO:0000313" key="7">
    <source>
        <dbReference type="EMBL" id="KAF4948334.1"/>
    </source>
</evidence>
<dbReference type="SUPFAM" id="SSF51905">
    <property type="entry name" value="FAD/NAD(P)-binding domain"/>
    <property type="match status" value="1"/>
</dbReference>
<evidence type="ECO:0000256" key="5">
    <source>
        <dbReference type="ARBA" id="ARBA00023033"/>
    </source>
</evidence>
<evidence type="ECO:0000313" key="8">
    <source>
        <dbReference type="Proteomes" id="UP000622797"/>
    </source>
</evidence>
<comment type="caution">
    <text evidence="7">The sequence shown here is derived from an EMBL/GenBank/DDBJ whole genome shotgun (WGS) entry which is preliminary data.</text>
</comment>
<dbReference type="GO" id="GO:0071949">
    <property type="term" value="F:FAD binding"/>
    <property type="evidence" value="ECO:0007669"/>
    <property type="project" value="InterPro"/>
</dbReference>
<dbReference type="PRINTS" id="PR00420">
    <property type="entry name" value="RNGMNOXGNASE"/>
</dbReference>
<comment type="cofactor">
    <cofactor evidence="1">
        <name>FAD</name>
        <dbReference type="ChEBI" id="CHEBI:57692"/>
    </cofactor>
</comment>
<dbReference type="AlphaFoldDB" id="A0A8H4WSK3"/>
<keyword evidence="4" id="KW-0560">Oxidoreductase</keyword>
<dbReference type="PANTHER" id="PTHR47178">
    <property type="entry name" value="MONOOXYGENASE, FAD-BINDING"/>
    <property type="match status" value="1"/>
</dbReference>
<dbReference type="OrthoDB" id="47494at2759"/>
<dbReference type="InterPro" id="IPR036188">
    <property type="entry name" value="FAD/NAD-bd_sf"/>
</dbReference>
<reference evidence="7" key="1">
    <citation type="journal article" date="2020" name="BMC Genomics">
        <title>Correction to: Identification and distribution of gene clusters required for synthesis of sphingolipid metabolism inhibitors in diverse species of the filamentous fungus Fusarium.</title>
        <authorList>
            <person name="Kim H.S."/>
            <person name="Lohmar J.M."/>
            <person name="Busman M."/>
            <person name="Brown D.W."/>
            <person name="Naumann T.A."/>
            <person name="Divon H.H."/>
            <person name="Lysoe E."/>
            <person name="Uhlig S."/>
            <person name="Proctor R.H."/>
        </authorList>
    </citation>
    <scope>NUCLEOTIDE SEQUENCE</scope>
    <source>
        <strain evidence="7">NRRL 20472</strain>
    </source>
</reference>
<evidence type="ECO:0000256" key="3">
    <source>
        <dbReference type="ARBA" id="ARBA00022827"/>
    </source>
</evidence>
<gene>
    <name evidence="7" type="ORF">FSARC_13760</name>
</gene>
<name>A0A8H4WSK3_9HYPO</name>
<dbReference type="Proteomes" id="UP000622797">
    <property type="component" value="Unassembled WGS sequence"/>
</dbReference>
<accession>A0A8H4WSK3</accession>
<evidence type="ECO:0000256" key="2">
    <source>
        <dbReference type="ARBA" id="ARBA00022630"/>
    </source>
</evidence>
<evidence type="ECO:0000259" key="6">
    <source>
        <dbReference type="Pfam" id="PF01494"/>
    </source>
</evidence>
<dbReference type="InterPro" id="IPR002938">
    <property type="entry name" value="FAD-bd"/>
</dbReference>
<dbReference type="Pfam" id="PF01494">
    <property type="entry name" value="FAD_binding_3"/>
    <property type="match status" value="1"/>
</dbReference>
<proteinExistence type="predicted"/>
<sequence length="405" mass="45712">MHVLIAGAGLGGLTLAQNLRKQGISYEVFERDESKDSRFQGWAIAMHTIVEDLVASVPDDLPDLKQAVDHIRPLNLPTQICLYPAETNNRVGWEDCAETPFIRAERYRLRNWLSTNINIQWNKRIEHIEHNDDGVTVYFQDNTSAKGDILVGADGAHSIVRQQLLNKSNDEVLRVIPLAAIVGELTLSGDAFRRQLALSHGSYSLIDADRGYLTFCSLHKVAPDGQSAQYYWIMSNNDSTIADSNHWLRNASQQEKLDHVRDIMKDRAPRFREIFELTEASGVRAETHVWRDLELDSLPAGRVILMGDAAHVMTPFRGEGGFNTFIDAMNLGKRLTQLNVENKVDDIAAVKEQVIEYNTEMLERGCKSVRLSRQWVDGTKVKQKQPLQAPMKVIPFKDLPTELVA</sequence>
<organism evidence="7 8">
    <name type="scientific">Fusarium sarcochroum</name>
    <dbReference type="NCBI Taxonomy" id="1208366"/>
    <lineage>
        <taxon>Eukaryota</taxon>
        <taxon>Fungi</taxon>
        <taxon>Dikarya</taxon>
        <taxon>Ascomycota</taxon>
        <taxon>Pezizomycotina</taxon>
        <taxon>Sordariomycetes</taxon>
        <taxon>Hypocreomycetidae</taxon>
        <taxon>Hypocreales</taxon>
        <taxon>Nectriaceae</taxon>
        <taxon>Fusarium</taxon>
        <taxon>Fusarium lateritium species complex</taxon>
    </lineage>
</organism>
<keyword evidence="3" id="KW-0274">FAD</keyword>
<keyword evidence="2" id="KW-0285">Flavoprotein</keyword>
<keyword evidence="8" id="KW-1185">Reference proteome</keyword>
<dbReference type="GO" id="GO:0004497">
    <property type="term" value="F:monooxygenase activity"/>
    <property type="evidence" value="ECO:0007669"/>
    <property type="project" value="UniProtKB-KW"/>
</dbReference>
<reference evidence="7" key="2">
    <citation type="submission" date="2020-05" db="EMBL/GenBank/DDBJ databases">
        <authorList>
            <person name="Kim H.-S."/>
            <person name="Proctor R.H."/>
            <person name="Brown D.W."/>
        </authorList>
    </citation>
    <scope>NUCLEOTIDE SEQUENCE</scope>
    <source>
        <strain evidence="7">NRRL 20472</strain>
    </source>
</reference>
<feature type="domain" description="FAD-binding" evidence="6">
    <location>
        <begin position="2"/>
        <end position="337"/>
    </location>
</feature>
<dbReference type="Gene3D" id="3.50.50.60">
    <property type="entry name" value="FAD/NAD(P)-binding domain"/>
    <property type="match status" value="1"/>
</dbReference>
<dbReference type="EMBL" id="JABEXW010001055">
    <property type="protein sequence ID" value="KAF4948334.1"/>
    <property type="molecule type" value="Genomic_DNA"/>
</dbReference>
<keyword evidence="5" id="KW-0503">Monooxygenase</keyword>